<dbReference type="InParanoid" id="A0A0C3BWT9"/>
<sequence>MPPKIPGGEDAQPNERRLYRKGATNVPAIRLTTPRRTGRGTFQNRQSPRGSGPNYTNRAPQNPSHTSNRSQLFRGHVNYPEQYAPAHPYPGPSRHPAAPYPYTINSATQNPSKRSSSFSDARQPKRPRLEAPSQSRLDQPTSSKHTKKQLPKSRIEIKLALPLYCRKGVHGYHASRRAWLDREVQRIELERKLRVCNTQYLDREVLLYCSAEESQDLPARGDSLTKREEQVPRFNTPDVEQRLIDELSKEEDVQIDDCAPVPCQVSFQYTTDLTRFIDRPQSRILHTKI</sequence>
<feature type="region of interest" description="Disordered" evidence="1">
    <location>
        <begin position="1"/>
        <end position="152"/>
    </location>
</feature>
<feature type="compositionally biased region" description="Polar residues" evidence="1">
    <location>
        <begin position="132"/>
        <end position="143"/>
    </location>
</feature>
<feature type="compositionally biased region" description="Low complexity" evidence="1">
    <location>
        <begin position="30"/>
        <end position="41"/>
    </location>
</feature>
<dbReference type="Proteomes" id="UP000054166">
    <property type="component" value="Unassembled WGS sequence"/>
</dbReference>
<dbReference type="AlphaFoldDB" id="A0A0C3BWT9"/>
<dbReference type="HOGENOM" id="CLU_963490_0_0_1"/>
<proteinExistence type="predicted"/>
<protein>
    <submittedName>
        <fullName evidence="2">Uncharacterized protein</fullName>
    </submittedName>
</protein>
<evidence type="ECO:0000313" key="3">
    <source>
        <dbReference type="Proteomes" id="UP000054166"/>
    </source>
</evidence>
<accession>A0A0C3BWT9</accession>
<gene>
    <name evidence="2" type="ORF">PILCRDRAFT_159937</name>
</gene>
<feature type="compositionally biased region" description="Polar residues" evidence="1">
    <location>
        <begin position="42"/>
        <end position="71"/>
    </location>
</feature>
<keyword evidence="3" id="KW-1185">Reference proteome</keyword>
<organism evidence="2 3">
    <name type="scientific">Piloderma croceum (strain F 1598)</name>
    <dbReference type="NCBI Taxonomy" id="765440"/>
    <lineage>
        <taxon>Eukaryota</taxon>
        <taxon>Fungi</taxon>
        <taxon>Dikarya</taxon>
        <taxon>Basidiomycota</taxon>
        <taxon>Agaricomycotina</taxon>
        <taxon>Agaricomycetes</taxon>
        <taxon>Agaricomycetidae</taxon>
        <taxon>Atheliales</taxon>
        <taxon>Atheliaceae</taxon>
        <taxon>Piloderma</taxon>
    </lineage>
</organism>
<reference evidence="3" key="2">
    <citation type="submission" date="2015-01" db="EMBL/GenBank/DDBJ databases">
        <title>Evolutionary Origins and Diversification of the Mycorrhizal Mutualists.</title>
        <authorList>
            <consortium name="DOE Joint Genome Institute"/>
            <consortium name="Mycorrhizal Genomics Consortium"/>
            <person name="Kohler A."/>
            <person name="Kuo A."/>
            <person name="Nagy L.G."/>
            <person name="Floudas D."/>
            <person name="Copeland A."/>
            <person name="Barry K.W."/>
            <person name="Cichocki N."/>
            <person name="Veneault-Fourrey C."/>
            <person name="LaButti K."/>
            <person name="Lindquist E.A."/>
            <person name="Lipzen A."/>
            <person name="Lundell T."/>
            <person name="Morin E."/>
            <person name="Murat C."/>
            <person name="Riley R."/>
            <person name="Ohm R."/>
            <person name="Sun H."/>
            <person name="Tunlid A."/>
            <person name="Henrissat B."/>
            <person name="Grigoriev I.V."/>
            <person name="Hibbett D.S."/>
            <person name="Martin F."/>
        </authorList>
    </citation>
    <scope>NUCLEOTIDE SEQUENCE [LARGE SCALE GENOMIC DNA]</scope>
    <source>
        <strain evidence="3">F 1598</strain>
    </source>
</reference>
<evidence type="ECO:0000256" key="1">
    <source>
        <dbReference type="SAM" id="MobiDB-lite"/>
    </source>
</evidence>
<reference evidence="2 3" key="1">
    <citation type="submission" date="2014-04" db="EMBL/GenBank/DDBJ databases">
        <authorList>
            <consortium name="DOE Joint Genome Institute"/>
            <person name="Kuo A."/>
            <person name="Tarkka M."/>
            <person name="Buscot F."/>
            <person name="Kohler A."/>
            <person name="Nagy L.G."/>
            <person name="Floudas D."/>
            <person name="Copeland A."/>
            <person name="Barry K.W."/>
            <person name="Cichocki N."/>
            <person name="Veneault-Fourrey C."/>
            <person name="LaButti K."/>
            <person name="Lindquist E.A."/>
            <person name="Lipzen A."/>
            <person name="Lundell T."/>
            <person name="Morin E."/>
            <person name="Murat C."/>
            <person name="Sun H."/>
            <person name="Tunlid A."/>
            <person name="Henrissat B."/>
            <person name="Grigoriev I.V."/>
            <person name="Hibbett D.S."/>
            <person name="Martin F."/>
            <person name="Nordberg H.P."/>
            <person name="Cantor M.N."/>
            <person name="Hua S.X."/>
        </authorList>
    </citation>
    <scope>NUCLEOTIDE SEQUENCE [LARGE SCALE GENOMIC DNA]</scope>
    <source>
        <strain evidence="2 3">F 1598</strain>
    </source>
</reference>
<name>A0A0C3BWT9_PILCF</name>
<feature type="compositionally biased region" description="Polar residues" evidence="1">
    <location>
        <begin position="103"/>
        <end position="120"/>
    </location>
</feature>
<evidence type="ECO:0000313" key="2">
    <source>
        <dbReference type="EMBL" id="KIM91013.1"/>
    </source>
</evidence>
<dbReference type="EMBL" id="KN832972">
    <property type="protein sequence ID" value="KIM91013.1"/>
    <property type="molecule type" value="Genomic_DNA"/>
</dbReference>